<keyword evidence="18" id="KW-1185">Reference proteome</keyword>
<evidence type="ECO:0000256" key="11">
    <source>
        <dbReference type="ARBA" id="ARBA00023033"/>
    </source>
</evidence>
<dbReference type="PRINTS" id="PR00385">
    <property type="entry name" value="P450"/>
</dbReference>
<keyword evidence="6 14" id="KW-0479">Metal-binding</keyword>
<evidence type="ECO:0008006" key="19">
    <source>
        <dbReference type="Google" id="ProtNLM"/>
    </source>
</evidence>
<dbReference type="InterPro" id="IPR017972">
    <property type="entry name" value="Cyt_P450_CS"/>
</dbReference>
<evidence type="ECO:0000256" key="1">
    <source>
        <dbReference type="ARBA" id="ARBA00001971"/>
    </source>
</evidence>
<evidence type="ECO:0000256" key="5">
    <source>
        <dbReference type="ARBA" id="ARBA00022617"/>
    </source>
</evidence>
<dbReference type="EMBL" id="CAKKLH010000135">
    <property type="protein sequence ID" value="CAH0104368.1"/>
    <property type="molecule type" value="Genomic_DNA"/>
</dbReference>
<evidence type="ECO:0000256" key="13">
    <source>
        <dbReference type="ARBA" id="ARBA00043906"/>
    </source>
</evidence>
<dbReference type="PANTHER" id="PTHR24302:SF15">
    <property type="entry name" value="FATTY-ACID PEROXYGENASE"/>
    <property type="match status" value="1"/>
</dbReference>
<comment type="function">
    <text evidence="13">Cytochromes P450 are a group of heme-thiolate monooxygenases. They oxidize a variety of structurally unrelated compounds, including steroids, fatty acids, and xenobiotics.</text>
</comment>
<keyword evidence="10 14" id="KW-0408">Iron</keyword>
<dbReference type="GO" id="GO:0005789">
    <property type="term" value="C:endoplasmic reticulum membrane"/>
    <property type="evidence" value="ECO:0007669"/>
    <property type="project" value="UniProtKB-SubCell"/>
</dbReference>
<organism evidence="17 18">
    <name type="scientific">Daphnia galeata</name>
    <dbReference type="NCBI Taxonomy" id="27404"/>
    <lineage>
        <taxon>Eukaryota</taxon>
        <taxon>Metazoa</taxon>
        <taxon>Ecdysozoa</taxon>
        <taxon>Arthropoda</taxon>
        <taxon>Crustacea</taxon>
        <taxon>Branchiopoda</taxon>
        <taxon>Diplostraca</taxon>
        <taxon>Cladocera</taxon>
        <taxon>Anomopoda</taxon>
        <taxon>Daphniidae</taxon>
        <taxon>Daphnia</taxon>
    </lineage>
</organism>
<evidence type="ECO:0000256" key="12">
    <source>
        <dbReference type="ARBA" id="ARBA00023136"/>
    </source>
</evidence>
<evidence type="ECO:0000256" key="7">
    <source>
        <dbReference type="ARBA" id="ARBA00022824"/>
    </source>
</evidence>
<gene>
    <name evidence="17" type="ORF">DGAL_LOCUS7217</name>
</gene>
<dbReference type="InterPro" id="IPR050705">
    <property type="entry name" value="Cytochrome_P450_3A"/>
</dbReference>
<comment type="caution">
    <text evidence="17">The sequence shown here is derived from an EMBL/GenBank/DDBJ whole genome shotgun (WGS) entry which is preliminary data.</text>
</comment>
<evidence type="ECO:0000256" key="14">
    <source>
        <dbReference type="PIRSR" id="PIRSR602401-1"/>
    </source>
</evidence>
<name>A0A8J2RJF7_9CRUS</name>
<dbReference type="FunFam" id="1.10.630.10:FF:000042">
    <property type="entry name" value="Cytochrome P450"/>
    <property type="match status" value="1"/>
</dbReference>
<reference evidence="17" key="1">
    <citation type="submission" date="2021-11" db="EMBL/GenBank/DDBJ databases">
        <authorList>
            <person name="Schell T."/>
        </authorList>
    </citation>
    <scope>NUCLEOTIDE SEQUENCE</scope>
    <source>
        <strain evidence="17">M5</strain>
    </source>
</reference>
<evidence type="ECO:0000256" key="16">
    <source>
        <dbReference type="SAM" id="Phobius"/>
    </source>
</evidence>
<keyword evidence="8" id="KW-0492">Microsome</keyword>
<keyword evidence="16" id="KW-1133">Transmembrane helix</keyword>
<evidence type="ECO:0000256" key="8">
    <source>
        <dbReference type="ARBA" id="ARBA00022848"/>
    </source>
</evidence>
<dbReference type="Proteomes" id="UP000789390">
    <property type="component" value="Unassembled WGS sequence"/>
</dbReference>
<comment type="similarity">
    <text evidence="4 15">Belongs to the cytochrome P450 family.</text>
</comment>
<evidence type="ECO:0000256" key="4">
    <source>
        <dbReference type="ARBA" id="ARBA00010617"/>
    </source>
</evidence>
<dbReference type="SUPFAM" id="SSF48264">
    <property type="entry name" value="Cytochrome P450"/>
    <property type="match status" value="1"/>
</dbReference>
<dbReference type="PRINTS" id="PR00463">
    <property type="entry name" value="EP450I"/>
</dbReference>
<dbReference type="InterPro" id="IPR001128">
    <property type="entry name" value="Cyt_P450"/>
</dbReference>
<feature type="transmembrane region" description="Helical" evidence="16">
    <location>
        <begin position="12"/>
        <end position="30"/>
    </location>
</feature>
<keyword evidence="16" id="KW-0812">Transmembrane</keyword>
<evidence type="ECO:0000256" key="15">
    <source>
        <dbReference type="RuleBase" id="RU000461"/>
    </source>
</evidence>
<dbReference type="GO" id="GO:0020037">
    <property type="term" value="F:heme binding"/>
    <property type="evidence" value="ECO:0007669"/>
    <property type="project" value="InterPro"/>
</dbReference>
<dbReference type="AlphaFoldDB" id="A0A8J2RJF7"/>
<evidence type="ECO:0000313" key="18">
    <source>
        <dbReference type="Proteomes" id="UP000789390"/>
    </source>
</evidence>
<evidence type="ECO:0000313" key="17">
    <source>
        <dbReference type="EMBL" id="CAH0104368.1"/>
    </source>
</evidence>
<protein>
    <recommendedName>
        <fullName evidence="19">Cytochrome P450</fullName>
    </recommendedName>
</protein>
<dbReference type="GO" id="GO:0016705">
    <property type="term" value="F:oxidoreductase activity, acting on paired donors, with incorporation or reduction of molecular oxygen"/>
    <property type="evidence" value="ECO:0007669"/>
    <property type="project" value="InterPro"/>
</dbReference>
<evidence type="ECO:0000256" key="2">
    <source>
        <dbReference type="ARBA" id="ARBA00004174"/>
    </source>
</evidence>
<evidence type="ECO:0000256" key="3">
    <source>
        <dbReference type="ARBA" id="ARBA00004406"/>
    </source>
</evidence>
<keyword evidence="12 16" id="KW-0472">Membrane</keyword>
<comment type="cofactor">
    <cofactor evidence="1 14">
        <name>heme</name>
        <dbReference type="ChEBI" id="CHEBI:30413"/>
    </cofactor>
</comment>
<keyword evidence="7" id="KW-0256">Endoplasmic reticulum</keyword>
<feature type="binding site" description="axial binding residue" evidence="14">
    <location>
        <position position="448"/>
    </location>
    <ligand>
        <name>heme</name>
        <dbReference type="ChEBI" id="CHEBI:30413"/>
    </ligand>
    <ligandPart>
        <name>Fe</name>
        <dbReference type="ChEBI" id="CHEBI:18248"/>
    </ligandPart>
</feature>
<dbReference type="GO" id="GO:0008395">
    <property type="term" value="F:steroid hydroxylase activity"/>
    <property type="evidence" value="ECO:0007669"/>
    <property type="project" value="TreeGrafter"/>
</dbReference>
<sequence length="505" mass="57983">MDNDASLVFNNLISSVFIASLILFLLYRYMTSTFTYFSERGIPGPKPIPIFGNLWGIWRVSLPQHDQNLVKKYGKIFGYFDGSNPSLWVTDPEFIKAIFVKDFDHFTNRRNITFESKVVRRMVSSARGQEWKDIRSSITPAFTTGKIKRMSVLIKACADRLAIKFETIATSQGKLDAKIQFSAFTMDVIARCAFGMTIDNLGEKDDPFMTKAKAIFNPPVNRTPLAVIPFIYPKLISILGERVFLTEGFQFFIKLLENLIQERNMSKQKYQDFVEVAQETITDYTKEVDGQSVPKWNSEEINEIVIAQSVLFLLAGFDTTATTLTNTIFLLALNPEIQNRLHEEIENKGEISHEMLIDFPYIDQVINEALRVYPPVPRVERECNKDVTYNGIEIKKGTMITVPTFALHYDPDNYADPETFNPDRWSNDNKAERNPYTFLPFGMGPRNCVGMRFALEEIKIALCTIVIQFRFFPVRETPEKMQFEKGFIQVTQPINAIVGIERRTT</sequence>
<dbReference type="InterPro" id="IPR036396">
    <property type="entry name" value="Cyt_P450_sf"/>
</dbReference>
<evidence type="ECO:0000256" key="9">
    <source>
        <dbReference type="ARBA" id="ARBA00023002"/>
    </source>
</evidence>
<dbReference type="CDD" id="cd11055">
    <property type="entry name" value="CYP3A-like"/>
    <property type="match status" value="1"/>
</dbReference>
<dbReference type="InterPro" id="IPR002401">
    <property type="entry name" value="Cyt_P450_E_grp-I"/>
</dbReference>
<dbReference type="OrthoDB" id="1470350at2759"/>
<dbReference type="PROSITE" id="PS00086">
    <property type="entry name" value="CYTOCHROME_P450"/>
    <property type="match status" value="1"/>
</dbReference>
<accession>A0A8J2RJF7</accession>
<keyword evidence="9 15" id="KW-0560">Oxidoreductase</keyword>
<dbReference type="Pfam" id="PF00067">
    <property type="entry name" value="p450"/>
    <property type="match status" value="1"/>
</dbReference>
<evidence type="ECO:0000256" key="6">
    <source>
        <dbReference type="ARBA" id="ARBA00022723"/>
    </source>
</evidence>
<comment type="subcellular location">
    <subcellularLocation>
        <location evidence="3">Endoplasmic reticulum membrane</location>
        <topology evidence="3">Peripheral membrane protein</topology>
    </subcellularLocation>
    <subcellularLocation>
        <location evidence="2">Microsome membrane</location>
        <topology evidence="2">Peripheral membrane protein</topology>
    </subcellularLocation>
</comment>
<dbReference type="GO" id="GO:0005506">
    <property type="term" value="F:iron ion binding"/>
    <property type="evidence" value="ECO:0007669"/>
    <property type="project" value="InterPro"/>
</dbReference>
<keyword evidence="11 15" id="KW-0503">Monooxygenase</keyword>
<evidence type="ECO:0000256" key="10">
    <source>
        <dbReference type="ARBA" id="ARBA00023004"/>
    </source>
</evidence>
<dbReference type="PANTHER" id="PTHR24302">
    <property type="entry name" value="CYTOCHROME P450 FAMILY 3"/>
    <property type="match status" value="1"/>
</dbReference>
<dbReference type="Gene3D" id="1.10.630.10">
    <property type="entry name" value="Cytochrome P450"/>
    <property type="match status" value="1"/>
</dbReference>
<keyword evidence="5 14" id="KW-0349">Heme</keyword>
<proteinExistence type="inferred from homology"/>